<dbReference type="PRINTS" id="PR00039">
    <property type="entry name" value="HTHLYSR"/>
</dbReference>
<dbReference type="Pfam" id="PF03466">
    <property type="entry name" value="LysR_substrate"/>
    <property type="match status" value="1"/>
</dbReference>
<keyword evidence="3" id="KW-0238">DNA-binding</keyword>
<dbReference type="CDD" id="cd08432">
    <property type="entry name" value="PBP2_GcdR_TrpI_HvrB_AmpR_like"/>
    <property type="match status" value="1"/>
</dbReference>
<name>A0ABW9G638_9GAMM</name>
<keyword evidence="2" id="KW-0805">Transcription regulation</keyword>
<sequence length="308" mass="34743">MSIKDSKRRLPPLTGLIAADAVARQTSFTAAADELNLTPSAVSHRIRALEDWLGFALFIRNTRTVTLTTLGHHYLQDIAKLLSGLETVTTHALAQIEKHQVIRLQTTDSFANRWLVERLPRFIDAHPYISVQIMTREYTEGFRTTNADIAILYGRGNWEGCIATKVLEETIFPVLSAKMASEWTHSEHLFQSYPLIHDDNLGTTWSDWWLAAEVEPGYSHAHQSKAGLHYNHSHLALKAAERGDGIALASQPLVSDALTKGDLVAPFAFKLHTGYSYYLLHRHIPQMACRMFIDWILREVALSQSFVK</sequence>
<evidence type="ECO:0000256" key="1">
    <source>
        <dbReference type="ARBA" id="ARBA00009437"/>
    </source>
</evidence>
<dbReference type="InterPro" id="IPR005119">
    <property type="entry name" value="LysR_subst-bd"/>
</dbReference>
<dbReference type="InterPro" id="IPR036388">
    <property type="entry name" value="WH-like_DNA-bd_sf"/>
</dbReference>
<keyword evidence="7" id="KW-1185">Reference proteome</keyword>
<evidence type="ECO:0000313" key="7">
    <source>
        <dbReference type="Proteomes" id="UP001629953"/>
    </source>
</evidence>
<comment type="caution">
    <text evidence="6">The sequence shown here is derived from an EMBL/GenBank/DDBJ whole genome shotgun (WGS) entry which is preliminary data.</text>
</comment>
<dbReference type="InterPro" id="IPR000847">
    <property type="entry name" value="LysR_HTH_N"/>
</dbReference>
<gene>
    <name evidence="6" type="ORF">ABUE30_06450</name>
</gene>
<evidence type="ECO:0000256" key="4">
    <source>
        <dbReference type="ARBA" id="ARBA00023163"/>
    </source>
</evidence>
<dbReference type="Proteomes" id="UP001629953">
    <property type="component" value="Unassembled WGS sequence"/>
</dbReference>
<dbReference type="InterPro" id="IPR036390">
    <property type="entry name" value="WH_DNA-bd_sf"/>
</dbReference>
<keyword evidence="4" id="KW-0804">Transcription</keyword>
<dbReference type="SUPFAM" id="SSF53850">
    <property type="entry name" value="Periplasmic binding protein-like II"/>
    <property type="match status" value="1"/>
</dbReference>
<dbReference type="PROSITE" id="PS50931">
    <property type="entry name" value="HTH_LYSR"/>
    <property type="match status" value="1"/>
</dbReference>
<dbReference type="RefSeq" id="WP_408622891.1">
    <property type="nucleotide sequence ID" value="NZ_JBEQCT010000002.1"/>
</dbReference>
<accession>A0ABW9G638</accession>
<dbReference type="PANTHER" id="PTHR30537:SF74">
    <property type="entry name" value="HTH-TYPE TRANSCRIPTIONAL REGULATOR TRPI"/>
    <property type="match status" value="1"/>
</dbReference>
<feature type="domain" description="HTH lysR-type" evidence="5">
    <location>
        <begin position="11"/>
        <end position="68"/>
    </location>
</feature>
<dbReference type="Gene3D" id="1.10.10.10">
    <property type="entry name" value="Winged helix-like DNA-binding domain superfamily/Winged helix DNA-binding domain"/>
    <property type="match status" value="1"/>
</dbReference>
<organism evidence="6 7">
    <name type="scientific">Celerinatantimonas yamalensis</name>
    <dbReference type="NCBI Taxonomy" id="559956"/>
    <lineage>
        <taxon>Bacteria</taxon>
        <taxon>Pseudomonadati</taxon>
        <taxon>Pseudomonadota</taxon>
        <taxon>Gammaproteobacteria</taxon>
        <taxon>Celerinatantimonadaceae</taxon>
        <taxon>Celerinatantimonas</taxon>
    </lineage>
</organism>
<dbReference type="Gene3D" id="3.40.190.10">
    <property type="entry name" value="Periplasmic binding protein-like II"/>
    <property type="match status" value="2"/>
</dbReference>
<dbReference type="SUPFAM" id="SSF46785">
    <property type="entry name" value="Winged helix' DNA-binding domain"/>
    <property type="match status" value="1"/>
</dbReference>
<dbReference type="InterPro" id="IPR058163">
    <property type="entry name" value="LysR-type_TF_proteobact-type"/>
</dbReference>
<evidence type="ECO:0000259" key="5">
    <source>
        <dbReference type="PROSITE" id="PS50931"/>
    </source>
</evidence>
<dbReference type="Pfam" id="PF00126">
    <property type="entry name" value="HTH_1"/>
    <property type="match status" value="1"/>
</dbReference>
<comment type="similarity">
    <text evidence="1">Belongs to the LysR transcriptional regulatory family.</text>
</comment>
<evidence type="ECO:0000256" key="2">
    <source>
        <dbReference type="ARBA" id="ARBA00023015"/>
    </source>
</evidence>
<reference evidence="6 7" key="1">
    <citation type="journal article" date="2013" name="Int. J. Syst. Evol. Microbiol.">
        <title>Celerinatantimonas yamalensis sp. nov., a cold-adapted diazotrophic bacterium from a cold permafrost brine.</title>
        <authorList>
            <person name="Shcherbakova V."/>
            <person name="Chuvilskaya N."/>
            <person name="Rivkina E."/>
            <person name="Demidov N."/>
            <person name="Uchaeva V."/>
            <person name="Suetin S."/>
            <person name="Suzina N."/>
            <person name="Gilichinsky D."/>
        </authorList>
    </citation>
    <scope>NUCLEOTIDE SEQUENCE [LARGE SCALE GENOMIC DNA]</scope>
    <source>
        <strain evidence="6 7">C7</strain>
    </source>
</reference>
<dbReference type="PANTHER" id="PTHR30537">
    <property type="entry name" value="HTH-TYPE TRANSCRIPTIONAL REGULATOR"/>
    <property type="match status" value="1"/>
</dbReference>
<protein>
    <submittedName>
        <fullName evidence="6">LysR substrate-binding domain-containing protein</fullName>
    </submittedName>
</protein>
<evidence type="ECO:0000256" key="3">
    <source>
        <dbReference type="ARBA" id="ARBA00023125"/>
    </source>
</evidence>
<proteinExistence type="inferred from homology"/>
<dbReference type="EMBL" id="JBEQCT010000002">
    <property type="protein sequence ID" value="MFM2484705.1"/>
    <property type="molecule type" value="Genomic_DNA"/>
</dbReference>
<evidence type="ECO:0000313" key="6">
    <source>
        <dbReference type="EMBL" id="MFM2484705.1"/>
    </source>
</evidence>